<dbReference type="EMBL" id="MCGT01000008">
    <property type="protein sequence ID" value="ORX57478.1"/>
    <property type="molecule type" value="Genomic_DNA"/>
</dbReference>
<evidence type="ECO:0000313" key="4">
    <source>
        <dbReference type="Proteomes" id="UP000242146"/>
    </source>
</evidence>
<keyword evidence="1" id="KW-0175">Coiled coil</keyword>
<name>A0A1X2GMW5_9FUNG</name>
<sequence length="317" mass="36026">MSLYVSSNKPRSLLRQSHYLTSHGPSLPSNVEHSLEQWLQKGECMPSPLFAASSSQPPELWNKSSSSSTSSQSSSSNTSTDDHPSPVTLPAEDLLSVLSPHDAPLPCPCCQQDQCLSWCRTSNIMRKLDAELRLAAEIGQNLLQKNETLTLESSQIKDQLEQAYERRGELEASLNEAEALAQRLNREKDKWLWQYEKSEKILQETIADLETTNYKCAALSQEFEQAKMDLEKLQLFKLKSQQADSRETLLQAKVNDLDQELTIARKNELTLESKYKKLVARYGNSRPFFFFSLCLCSLFYPLKNPSPVRIKIYVMVP</sequence>
<evidence type="ECO:0000256" key="1">
    <source>
        <dbReference type="SAM" id="Coils"/>
    </source>
</evidence>
<feature type="region of interest" description="Disordered" evidence="2">
    <location>
        <begin position="52"/>
        <end position="89"/>
    </location>
</feature>
<proteinExistence type="predicted"/>
<gene>
    <name evidence="3" type="ORF">DM01DRAFT_93188</name>
</gene>
<feature type="coiled-coil region" evidence="1">
    <location>
        <begin position="146"/>
        <end position="194"/>
    </location>
</feature>
<reference evidence="3 4" key="1">
    <citation type="submission" date="2016-07" db="EMBL/GenBank/DDBJ databases">
        <title>Pervasive Adenine N6-methylation of Active Genes in Fungi.</title>
        <authorList>
            <consortium name="DOE Joint Genome Institute"/>
            <person name="Mondo S.J."/>
            <person name="Dannebaum R.O."/>
            <person name="Kuo R.C."/>
            <person name="Labutti K."/>
            <person name="Haridas S."/>
            <person name="Kuo A."/>
            <person name="Salamov A."/>
            <person name="Ahrendt S.R."/>
            <person name="Lipzen A."/>
            <person name="Sullivan W."/>
            <person name="Andreopoulos W.B."/>
            <person name="Clum A."/>
            <person name="Lindquist E."/>
            <person name="Daum C."/>
            <person name="Ramamoorthy G.K."/>
            <person name="Gryganskyi A."/>
            <person name="Culley D."/>
            <person name="Magnuson J.K."/>
            <person name="James T.Y."/>
            <person name="O'Malley M.A."/>
            <person name="Stajich J.E."/>
            <person name="Spatafora J.W."/>
            <person name="Visel A."/>
            <person name="Grigoriev I.V."/>
        </authorList>
    </citation>
    <scope>NUCLEOTIDE SEQUENCE [LARGE SCALE GENOMIC DNA]</scope>
    <source>
        <strain evidence="3 4">NRRL 3301</strain>
    </source>
</reference>
<evidence type="ECO:0000313" key="3">
    <source>
        <dbReference type="EMBL" id="ORX57478.1"/>
    </source>
</evidence>
<evidence type="ECO:0000256" key="2">
    <source>
        <dbReference type="SAM" id="MobiDB-lite"/>
    </source>
</evidence>
<dbReference type="STRING" id="101127.A0A1X2GMW5"/>
<organism evidence="3 4">
    <name type="scientific">Hesseltinella vesiculosa</name>
    <dbReference type="NCBI Taxonomy" id="101127"/>
    <lineage>
        <taxon>Eukaryota</taxon>
        <taxon>Fungi</taxon>
        <taxon>Fungi incertae sedis</taxon>
        <taxon>Mucoromycota</taxon>
        <taxon>Mucoromycotina</taxon>
        <taxon>Mucoromycetes</taxon>
        <taxon>Mucorales</taxon>
        <taxon>Cunninghamellaceae</taxon>
        <taxon>Hesseltinella</taxon>
    </lineage>
</organism>
<comment type="caution">
    <text evidence="3">The sequence shown here is derived from an EMBL/GenBank/DDBJ whole genome shotgun (WGS) entry which is preliminary data.</text>
</comment>
<accession>A0A1X2GMW5</accession>
<dbReference type="AlphaFoldDB" id="A0A1X2GMW5"/>
<dbReference type="OrthoDB" id="4088568at2759"/>
<keyword evidence="4" id="KW-1185">Reference proteome</keyword>
<feature type="compositionally biased region" description="Low complexity" evidence="2">
    <location>
        <begin position="64"/>
        <end position="79"/>
    </location>
</feature>
<dbReference type="Proteomes" id="UP000242146">
    <property type="component" value="Unassembled WGS sequence"/>
</dbReference>
<protein>
    <submittedName>
        <fullName evidence="3">Uncharacterized protein</fullName>
    </submittedName>
</protein>